<reference evidence="4 5" key="1">
    <citation type="submission" date="2021-06" db="EMBL/GenBank/DDBJ databases">
        <authorList>
            <person name="Palmer J.M."/>
        </authorList>
    </citation>
    <scope>NUCLEOTIDE SEQUENCE [LARGE SCALE GENOMIC DNA]</scope>
    <source>
        <strain evidence="4 5">AS_MEX2019</strain>
        <tissue evidence="4">Muscle</tissue>
    </source>
</reference>
<comment type="caution">
    <text evidence="4">The sequence shown here is derived from an EMBL/GenBank/DDBJ whole genome shotgun (WGS) entry which is preliminary data.</text>
</comment>
<organism evidence="4 5">
    <name type="scientific">Ameca splendens</name>
    <dbReference type="NCBI Taxonomy" id="208324"/>
    <lineage>
        <taxon>Eukaryota</taxon>
        <taxon>Metazoa</taxon>
        <taxon>Chordata</taxon>
        <taxon>Craniata</taxon>
        <taxon>Vertebrata</taxon>
        <taxon>Euteleostomi</taxon>
        <taxon>Actinopterygii</taxon>
        <taxon>Neopterygii</taxon>
        <taxon>Teleostei</taxon>
        <taxon>Neoteleostei</taxon>
        <taxon>Acanthomorphata</taxon>
        <taxon>Ovalentaria</taxon>
        <taxon>Atherinomorphae</taxon>
        <taxon>Cyprinodontiformes</taxon>
        <taxon>Goodeidae</taxon>
        <taxon>Ameca</taxon>
    </lineage>
</organism>
<feature type="domain" description="Dynamin N-terminal" evidence="3">
    <location>
        <begin position="91"/>
        <end position="326"/>
    </location>
</feature>
<dbReference type="PANTHER" id="PTHR47308">
    <property type="entry name" value="NUCLEAR GTPASE SLIP-GC"/>
    <property type="match status" value="1"/>
</dbReference>
<name>A0ABV0YMT6_9TELE</name>
<dbReference type="EMBL" id="JAHRIP010038226">
    <property type="protein sequence ID" value="MEQ2295076.1"/>
    <property type="molecule type" value="Genomic_DNA"/>
</dbReference>
<accession>A0ABV0YMT6</accession>
<evidence type="ECO:0000313" key="4">
    <source>
        <dbReference type="EMBL" id="MEQ2295076.1"/>
    </source>
</evidence>
<dbReference type="SUPFAM" id="SSF52540">
    <property type="entry name" value="P-loop containing nucleoside triphosphate hydrolases"/>
    <property type="match status" value="1"/>
</dbReference>
<feature type="region of interest" description="Disordered" evidence="2">
    <location>
        <begin position="1"/>
        <end position="44"/>
    </location>
</feature>
<dbReference type="InterPro" id="IPR027417">
    <property type="entry name" value="P-loop_NTPase"/>
</dbReference>
<dbReference type="InterPro" id="IPR045063">
    <property type="entry name" value="Dynamin_N"/>
</dbReference>
<proteinExistence type="predicted"/>
<evidence type="ECO:0000256" key="2">
    <source>
        <dbReference type="SAM" id="MobiDB-lite"/>
    </source>
</evidence>
<feature type="compositionally biased region" description="Basic and acidic residues" evidence="2">
    <location>
        <begin position="16"/>
        <end position="25"/>
    </location>
</feature>
<keyword evidence="1" id="KW-0175">Coiled coil</keyword>
<evidence type="ECO:0000313" key="5">
    <source>
        <dbReference type="Proteomes" id="UP001469553"/>
    </source>
</evidence>
<evidence type="ECO:0000256" key="1">
    <source>
        <dbReference type="SAM" id="Coils"/>
    </source>
</evidence>
<dbReference type="Proteomes" id="UP001469553">
    <property type="component" value="Unassembled WGS sequence"/>
</dbReference>
<dbReference type="Gene3D" id="3.40.50.300">
    <property type="entry name" value="P-loop containing nucleotide triphosphate hydrolases"/>
    <property type="match status" value="2"/>
</dbReference>
<feature type="compositionally biased region" description="Polar residues" evidence="2">
    <location>
        <begin position="1"/>
        <end position="15"/>
    </location>
</feature>
<dbReference type="PANTHER" id="PTHR47308:SF1">
    <property type="entry name" value="NUCLEAR GTPASE SLIP-GC"/>
    <property type="match status" value="1"/>
</dbReference>
<feature type="coiled-coil region" evidence="1">
    <location>
        <begin position="66"/>
        <end position="93"/>
    </location>
</feature>
<sequence length="732" mass="83672">MQSNNCVHPQAFPSTRDTEKRKLDLQGESSNSQPTEKRKRETASSELNILSDVKIIMKNVHTKLQNQEDTRVIKFLKTKIRNLETEKRELVGVFGKTGSGKTSLINAVIEEKRLLPSGSVTACTSVMIKVEANRHNQNYEAEIEFITKEEWEDELGNRDQFLKNDADQENDDDGNDEYLDVAEKLSALYGEDWKHQSTDQLMDRKYFREIPEFLQSTRKTLTCEAAEELSTKIIKYTRNDTKQGGDEDVKRLFWPLVKCVTVRVPHNNFLQHVTLVDLPGNGDRNKSRDEMWKGIVGNCSTVWIVTEINRAASEKESWEILKSASSNLGNGGECRHIHFICTKSDVIEDLHDSSSANVLTSILKRNEEAKQSVRKEFNKLTRVKKHFSDECFQVFTVSSKEFVKKTYLSPENTEIPKLQTFLQNLNDCHSETLNYVSGAQGILSLIQGAKSRDMDGCNKDIYKYLERNLSHQIESIGNVMMEAYRTFEKCLQKGVEMSKTSYERILKTSLYPPKRNGAGFCKQLKKVVQNGGIYKPNQGKEINLNMKLTSFMTDSIDEDFRKTFPNDGKCGPFNGVISKFSLDTEGLRQKHGDVELQLIFLKSEEEQIKTKLTQLIRNRKKNIYKSLTTKAEEIMQACYDKAAGFSGTGSLQNMRNTIERHVHESKDTMFEKAKYVMLGQFLSLKMDILEKLENTMKESIELSLKTDGTSIPDVSTELTMVQNLHDELLKSS</sequence>
<evidence type="ECO:0000259" key="3">
    <source>
        <dbReference type="Pfam" id="PF00350"/>
    </source>
</evidence>
<protein>
    <recommendedName>
        <fullName evidence="3">Dynamin N-terminal domain-containing protein</fullName>
    </recommendedName>
</protein>
<keyword evidence="5" id="KW-1185">Reference proteome</keyword>
<dbReference type="InterPro" id="IPR053082">
    <property type="entry name" value="Nuclear_GTPase_SLIP-GC"/>
</dbReference>
<gene>
    <name evidence="4" type="ORF">AMECASPLE_010464</name>
</gene>
<dbReference type="Pfam" id="PF00350">
    <property type="entry name" value="Dynamin_N"/>
    <property type="match status" value="1"/>
</dbReference>